<proteinExistence type="predicted"/>
<dbReference type="EMBL" id="CP010978">
    <property type="protein sequence ID" value="AJQ25435.1"/>
    <property type="molecule type" value="Genomic_DNA"/>
</dbReference>
<evidence type="ECO:0000256" key="1">
    <source>
        <dbReference type="SAM" id="SignalP"/>
    </source>
</evidence>
<dbReference type="RefSeq" id="WP_007960931.1">
    <property type="nucleotide sequence ID" value="NZ_CP010978.1"/>
</dbReference>
<evidence type="ECO:0000313" key="2">
    <source>
        <dbReference type="EMBL" id="AJQ25435.1"/>
    </source>
</evidence>
<dbReference type="STRING" id="1192197.JBW_00083"/>
<feature type="signal peptide" evidence="1">
    <location>
        <begin position="1"/>
        <end position="26"/>
    </location>
</feature>
<keyword evidence="1" id="KW-0732">Signal</keyword>
<dbReference type="Proteomes" id="UP000005361">
    <property type="component" value="Chromosome"/>
</dbReference>
<dbReference type="OrthoDB" id="1684530at2"/>
<dbReference type="AlphaFoldDB" id="I8TN76"/>
<dbReference type="HOGENOM" id="CLU_920855_0_0_9"/>
<evidence type="ECO:0000313" key="3">
    <source>
        <dbReference type="Proteomes" id="UP000005361"/>
    </source>
</evidence>
<reference evidence="2 3" key="1">
    <citation type="journal article" date="2015" name="Genome Announc.">
        <title>Complete Genome Sequence of Pelosinus fermentans JBW45, a Member of a Remarkably Competitive Group of Negativicutes in the Firmicutes Phylum.</title>
        <authorList>
            <person name="De Leon K.B."/>
            <person name="Utturkar S.M."/>
            <person name="Camilleri L.B."/>
            <person name="Elias D.A."/>
            <person name="Arkin A.P."/>
            <person name="Fields M.W."/>
            <person name="Brown S.D."/>
            <person name="Wall J.D."/>
        </authorList>
    </citation>
    <scope>NUCLEOTIDE SEQUENCE [LARGE SCALE GENOMIC DNA]</scope>
    <source>
        <strain evidence="2 3">JBW45</strain>
    </source>
</reference>
<organism evidence="2 3">
    <name type="scientific">Pelosinus fermentans JBW45</name>
    <dbReference type="NCBI Taxonomy" id="1192197"/>
    <lineage>
        <taxon>Bacteria</taxon>
        <taxon>Bacillati</taxon>
        <taxon>Bacillota</taxon>
        <taxon>Negativicutes</taxon>
        <taxon>Selenomonadales</taxon>
        <taxon>Sporomusaceae</taxon>
        <taxon>Pelosinus</taxon>
    </lineage>
</organism>
<gene>
    <name evidence="2" type="ORF">JBW_00083</name>
</gene>
<accession>I8TN76</accession>
<reference evidence="3" key="2">
    <citation type="submission" date="2015-02" db="EMBL/GenBank/DDBJ databases">
        <title>Complete Genome Sequence of Pelosinus fermentans JBW45.</title>
        <authorList>
            <person name="De Leon K.B."/>
            <person name="Utturkar S.M."/>
            <person name="Camilleri L.B."/>
            <person name="Arkin A.P."/>
            <person name="Fields M.W."/>
            <person name="Brown S.D."/>
            <person name="Wall J.D."/>
        </authorList>
    </citation>
    <scope>NUCLEOTIDE SEQUENCE [LARGE SCALE GENOMIC DNA]</scope>
    <source>
        <strain evidence="3">JBW45</strain>
    </source>
</reference>
<name>I8TN76_9FIRM</name>
<feature type="chain" id="PRO_5003714628" evidence="1">
    <location>
        <begin position="27"/>
        <end position="304"/>
    </location>
</feature>
<sequence precursor="true">MKRLNLKNILLFSLILVFGVGGSAWAAVSSGTTPVNLTIEQWRGNSFTFLALPADKQAAGYEIFPVDQADKGFEGDRSVRSSYTGHVGKEVIATEIVPFPAGYNQHEYLVYLTVKDTGEKLVGRTMRGQLDNLVLTADLVNAKEQFLGKVVYPKFRELLGVNVPGINSVPATVAASIGSPATVVDVYTGNQSQEPIWLIISINGEKAILPIAYSWTNMPVNSWTQTPPWQDALFTEDPRVTSGWSLDAWNKIESGIVEEGMTKGQIRLSWGKPVSTEEDDTVWIYGTKKLGFTGDVLHSIETVE</sequence>
<dbReference type="KEGG" id="pft:JBW_00083"/>
<protein>
    <submittedName>
        <fullName evidence="2">Uncharacterized protein</fullName>
    </submittedName>
</protein>